<dbReference type="GO" id="GO:0005524">
    <property type="term" value="F:ATP binding"/>
    <property type="evidence" value="ECO:0007669"/>
    <property type="project" value="UniProtKB-UniRule"/>
</dbReference>
<sequence length="680" mass="72962">MKPLTPSDPSHIGPHRVLARLGAGGMGAVYLARTPDGHMTAVKVVHEELAQDQGFLARFARETRTAQRVRGPFTPAVLSVSPGGEPPWMATEYVPGPTLSEAVKGRGPLPEGSLRVLALGLARALQAVHASGIMHRDLKPGNVLLSPRGPQVIDFGIARAVEGTVLTKTGEAFGTPTYTCPETVLGREQSPAGDVFALAGIVVFAASGRPPFGSKPAAQVLRRIVDTEPDLEGVPEGALRDLVARCLAKDPAARPSADEIVHVLSSEPLPDAEHGWLPAPVNAEISERERELHRVVHEAPTAPGVADAGRERRGWLVVGAAVTAVVLMAAVGAVVLRPWESTDEGSTDGSVAEEGSAPEDSAPVESAFPGSVYDLSFTPDGDRLYVHTEDEVSLWDWRDGELLATPFESTDESVLYNFALADTGHMATVGEEGVRVWDEDHNELASFIADDHDEVDFYDGLSFSADGSLIAFRSVRPEGDMTAMIWDWEEDALVWEEDGSTLSTEISPDGNYIFMEDPRDVPRMWVVEVGSGERIAEFPEDESVHDGEGIPPGHEGLFSPVEPYLAVSDGYAETTFVYDLEEKETVQEMESPGVSGGMDFTPDGSTLIAGRSDGIDVSGGFMWDVNSGENLAPGDTLLYTRPEVHPQEETIAVVESGQGIDDSIILFIDPETLRDNHEIS</sequence>
<keyword evidence="2 5" id="KW-0547">Nucleotide-binding</keyword>
<dbReference type="SUPFAM" id="SSF56112">
    <property type="entry name" value="Protein kinase-like (PK-like)"/>
    <property type="match status" value="1"/>
</dbReference>
<keyword evidence="9" id="KW-1185">Reference proteome</keyword>
<dbReference type="InterPro" id="IPR017441">
    <property type="entry name" value="Protein_kinase_ATP_BS"/>
</dbReference>
<dbReference type="SUPFAM" id="SSF82171">
    <property type="entry name" value="DPP6 N-terminal domain-like"/>
    <property type="match status" value="1"/>
</dbReference>
<dbReference type="GO" id="GO:0004674">
    <property type="term" value="F:protein serine/threonine kinase activity"/>
    <property type="evidence" value="ECO:0007669"/>
    <property type="project" value="TreeGrafter"/>
</dbReference>
<dbReference type="PROSITE" id="PS00107">
    <property type="entry name" value="PROTEIN_KINASE_ATP"/>
    <property type="match status" value="1"/>
</dbReference>
<dbReference type="Gene3D" id="1.10.510.10">
    <property type="entry name" value="Transferase(Phosphotransferase) domain 1"/>
    <property type="match status" value="1"/>
</dbReference>
<evidence type="ECO:0000256" key="2">
    <source>
        <dbReference type="ARBA" id="ARBA00022741"/>
    </source>
</evidence>
<organism evidence="8 9">
    <name type="scientific">Nocardiopsis kunsanensis</name>
    <dbReference type="NCBI Taxonomy" id="141693"/>
    <lineage>
        <taxon>Bacteria</taxon>
        <taxon>Bacillati</taxon>
        <taxon>Actinomycetota</taxon>
        <taxon>Actinomycetes</taxon>
        <taxon>Streptosporangiales</taxon>
        <taxon>Nocardiopsidaceae</taxon>
        <taxon>Nocardiopsis</taxon>
    </lineage>
</organism>
<dbReference type="InterPro" id="IPR000719">
    <property type="entry name" value="Prot_kinase_dom"/>
</dbReference>
<protein>
    <submittedName>
        <fullName evidence="8">Protein kinase</fullName>
    </submittedName>
</protein>
<evidence type="ECO:0000256" key="6">
    <source>
        <dbReference type="SAM" id="MobiDB-lite"/>
    </source>
</evidence>
<dbReference type="Gene3D" id="3.30.200.20">
    <property type="entry name" value="Phosphorylase Kinase, domain 1"/>
    <property type="match status" value="1"/>
</dbReference>
<reference evidence="8 9" key="1">
    <citation type="journal article" date="2014" name="Int. J. Syst. Evol. Microbiol.">
        <title>Complete genome sequence of Corynebacterium casei LMG S-19264T (=DSM 44701T), isolated from a smear-ripened cheese.</title>
        <authorList>
            <consortium name="US DOE Joint Genome Institute (JGI-PGF)"/>
            <person name="Walter F."/>
            <person name="Albersmeier A."/>
            <person name="Kalinowski J."/>
            <person name="Ruckert C."/>
        </authorList>
    </citation>
    <scope>NUCLEOTIDE SEQUENCE [LARGE SCALE GENOMIC DNA]</scope>
    <source>
        <strain evidence="8 9">KCTC 19473</strain>
    </source>
</reference>
<dbReference type="RefSeq" id="WP_026115979.1">
    <property type="nucleotide sequence ID" value="NZ_BMXL01000009.1"/>
</dbReference>
<evidence type="ECO:0000259" key="7">
    <source>
        <dbReference type="PROSITE" id="PS50011"/>
    </source>
</evidence>
<feature type="binding site" evidence="5">
    <location>
        <position position="43"/>
    </location>
    <ligand>
        <name>ATP</name>
        <dbReference type="ChEBI" id="CHEBI:30616"/>
    </ligand>
</feature>
<dbReference type="SMART" id="SM00220">
    <property type="entry name" value="S_TKc"/>
    <property type="match status" value="1"/>
</dbReference>
<dbReference type="PROSITE" id="PS00108">
    <property type="entry name" value="PROTEIN_KINASE_ST"/>
    <property type="match status" value="1"/>
</dbReference>
<keyword evidence="4 5" id="KW-0067">ATP-binding</keyword>
<accession>A0A919CHE0</accession>
<evidence type="ECO:0000256" key="3">
    <source>
        <dbReference type="ARBA" id="ARBA00022777"/>
    </source>
</evidence>
<dbReference type="InterPro" id="IPR008271">
    <property type="entry name" value="Ser/Thr_kinase_AS"/>
</dbReference>
<dbReference type="Gene3D" id="2.130.10.10">
    <property type="entry name" value="YVTN repeat-like/Quinoprotein amine dehydrogenase"/>
    <property type="match status" value="2"/>
</dbReference>
<dbReference type="Pfam" id="PF07676">
    <property type="entry name" value="PD40"/>
    <property type="match status" value="1"/>
</dbReference>
<dbReference type="Proteomes" id="UP000654947">
    <property type="component" value="Unassembled WGS sequence"/>
</dbReference>
<dbReference type="PROSITE" id="PS50011">
    <property type="entry name" value="PROTEIN_KINASE_DOM"/>
    <property type="match status" value="1"/>
</dbReference>
<keyword evidence="1" id="KW-0808">Transferase</keyword>
<dbReference type="PANTHER" id="PTHR43289:SF34">
    <property type="entry name" value="SERINE_THREONINE-PROTEIN KINASE YBDM-RELATED"/>
    <property type="match status" value="1"/>
</dbReference>
<dbReference type="Pfam" id="PF00069">
    <property type="entry name" value="Pkinase"/>
    <property type="match status" value="1"/>
</dbReference>
<dbReference type="PANTHER" id="PTHR43289">
    <property type="entry name" value="MITOGEN-ACTIVATED PROTEIN KINASE KINASE KINASE 20-RELATED"/>
    <property type="match status" value="1"/>
</dbReference>
<dbReference type="AlphaFoldDB" id="A0A919CHE0"/>
<evidence type="ECO:0000256" key="1">
    <source>
        <dbReference type="ARBA" id="ARBA00022679"/>
    </source>
</evidence>
<dbReference type="InterPro" id="IPR015943">
    <property type="entry name" value="WD40/YVTN_repeat-like_dom_sf"/>
</dbReference>
<dbReference type="InterPro" id="IPR011009">
    <property type="entry name" value="Kinase-like_dom_sf"/>
</dbReference>
<comment type="caution">
    <text evidence="8">The sequence shown here is derived from an EMBL/GenBank/DDBJ whole genome shotgun (WGS) entry which is preliminary data.</text>
</comment>
<evidence type="ECO:0000256" key="4">
    <source>
        <dbReference type="ARBA" id="ARBA00022840"/>
    </source>
</evidence>
<evidence type="ECO:0000313" key="9">
    <source>
        <dbReference type="Proteomes" id="UP000654947"/>
    </source>
</evidence>
<proteinExistence type="predicted"/>
<name>A0A919CHE0_9ACTN</name>
<evidence type="ECO:0000313" key="8">
    <source>
        <dbReference type="EMBL" id="GHD25436.1"/>
    </source>
</evidence>
<gene>
    <name evidence="8" type="ORF">GCM10007147_22760</name>
</gene>
<keyword evidence="3 8" id="KW-0418">Kinase</keyword>
<dbReference type="InterPro" id="IPR011659">
    <property type="entry name" value="WD40"/>
</dbReference>
<dbReference type="EMBL" id="BMXL01000009">
    <property type="protein sequence ID" value="GHD25436.1"/>
    <property type="molecule type" value="Genomic_DNA"/>
</dbReference>
<feature type="region of interest" description="Disordered" evidence="6">
    <location>
        <begin position="340"/>
        <end position="365"/>
    </location>
</feature>
<dbReference type="CDD" id="cd14014">
    <property type="entry name" value="STKc_PknB_like"/>
    <property type="match status" value="1"/>
</dbReference>
<feature type="domain" description="Protein kinase" evidence="7">
    <location>
        <begin position="15"/>
        <end position="277"/>
    </location>
</feature>
<evidence type="ECO:0000256" key="5">
    <source>
        <dbReference type="PROSITE-ProRule" id="PRU10141"/>
    </source>
</evidence>